<dbReference type="EMBL" id="WLYK01000005">
    <property type="protein sequence ID" value="MTD15061.1"/>
    <property type="molecule type" value="Genomic_DNA"/>
</dbReference>
<protein>
    <submittedName>
        <fullName evidence="1">Uncharacterized protein</fullName>
    </submittedName>
</protein>
<accession>A0A7K1FLN7</accession>
<dbReference type="Proteomes" id="UP000460221">
    <property type="component" value="Unassembled WGS sequence"/>
</dbReference>
<reference evidence="1 2" key="1">
    <citation type="submission" date="2019-11" db="EMBL/GenBank/DDBJ databases">
        <authorList>
            <person name="Jiang L.-Q."/>
        </authorList>
    </citation>
    <scope>NUCLEOTIDE SEQUENCE [LARGE SCALE GENOMIC DNA]</scope>
    <source>
        <strain evidence="1 2">YIM 132087</strain>
    </source>
</reference>
<dbReference type="AlphaFoldDB" id="A0A7K1FLN7"/>
<organism evidence="1 2">
    <name type="scientific">Nakamurella alba</name>
    <dbReference type="NCBI Taxonomy" id="2665158"/>
    <lineage>
        <taxon>Bacteria</taxon>
        <taxon>Bacillati</taxon>
        <taxon>Actinomycetota</taxon>
        <taxon>Actinomycetes</taxon>
        <taxon>Nakamurellales</taxon>
        <taxon>Nakamurellaceae</taxon>
        <taxon>Nakamurella</taxon>
    </lineage>
</organism>
<proteinExistence type="predicted"/>
<name>A0A7K1FLN7_9ACTN</name>
<comment type="caution">
    <text evidence="1">The sequence shown here is derived from an EMBL/GenBank/DDBJ whole genome shotgun (WGS) entry which is preliminary data.</text>
</comment>
<evidence type="ECO:0000313" key="2">
    <source>
        <dbReference type="Proteomes" id="UP000460221"/>
    </source>
</evidence>
<sequence length="89" mass="9906">MAMWEYDGRRFMYVSGYMLDEGAWHHELSEIGSEACACIVIPDATPDDGPFTPGASETVILRTAAGTIPWPIWVAFMSRVHESNDLGDR</sequence>
<keyword evidence="2" id="KW-1185">Reference proteome</keyword>
<gene>
    <name evidence="1" type="ORF">GIS00_14050</name>
</gene>
<dbReference type="RefSeq" id="WP_154769030.1">
    <property type="nucleotide sequence ID" value="NZ_WLYK01000005.1"/>
</dbReference>
<evidence type="ECO:0000313" key="1">
    <source>
        <dbReference type="EMBL" id="MTD15061.1"/>
    </source>
</evidence>